<dbReference type="SMART" id="SM00748">
    <property type="entry name" value="HEPN"/>
    <property type="match status" value="1"/>
</dbReference>
<evidence type="ECO:0000313" key="2">
    <source>
        <dbReference type="EMBL" id="GGP19964.1"/>
    </source>
</evidence>
<dbReference type="Proteomes" id="UP000610960">
    <property type="component" value="Unassembled WGS sequence"/>
</dbReference>
<feature type="domain" description="HEPN" evidence="1">
    <location>
        <begin position="11"/>
        <end position="117"/>
    </location>
</feature>
<gene>
    <name evidence="2" type="ORF">GCM10007981_05790</name>
</gene>
<dbReference type="EMBL" id="BMNL01000001">
    <property type="protein sequence ID" value="GGP19964.1"/>
    <property type="molecule type" value="Genomic_DNA"/>
</dbReference>
<comment type="caution">
    <text evidence="2">The sequence shown here is derived from an EMBL/GenBank/DDBJ whole genome shotgun (WGS) entry which is preliminary data.</text>
</comment>
<evidence type="ECO:0000313" key="3">
    <source>
        <dbReference type="Proteomes" id="UP000610960"/>
    </source>
</evidence>
<keyword evidence="3" id="KW-1185">Reference proteome</keyword>
<proteinExistence type="predicted"/>
<dbReference type="SUPFAM" id="SSF81593">
    <property type="entry name" value="Nucleotidyltransferase substrate binding subunit/domain"/>
    <property type="match status" value="1"/>
</dbReference>
<dbReference type="InterPro" id="IPR007842">
    <property type="entry name" value="HEPN_dom"/>
</dbReference>
<accession>A0A830GUR9</accession>
<name>A0A830GUR9_9CREN</name>
<dbReference type="AlphaFoldDB" id="A0A830GUR9"/>
<protein>
    <submittedName>
        <fullName evidence="2">HEPN domain-containing protein</fullName>
    </submittedName>
</protein>
<evidence type="ECO:0000259" key="1">
    <source>
        <dbReference type="PROSITE" id="PS50910"/>
    </source>
</evidence>
<dbReference type="Pfam" id="PF05168">
    <property type="entry name" value="HEPN"/>
    <property type="match status" value="1"/>
</dbReference>
<reference evidence="2" key="1">
    <citation type="journal article" date="2014" name="Int. J. Syst. Evol. Microbiol.">
        <title>Complete genome sequence of Corynebacterium casei LMG S-19264T (=DSM 44701T), isolated from a smear-ripened cheese.</title>
        <authorList>
            <consortium name="US DOE Joint Genome Institute (JGI-PGF)"/>
            <person name="Walter F."/>
            <person name="Albersmeier A."/>
            <person name="Kalinowski J."/>
            <person name="Ruckert C."/>
        </authorList>
    </citation>
    <scope>NUCLEOTIDE SEQUENCE</scope>
    <source>
        <strain evidence="2">JCM 10088</strain>
    </source>
</reference>
<reference evidence="2" key="2">
    <citation type="submission" date="2020-09" db="EMBL/GenBank/DDBJ databases">
        <authorList>
            <person name="Sun Q."/>
            <person name="Ohkuma M."/>
        </authorList>
    </citation>
    <scope>NUCLEOTIDE SEQUENCE</scope>
    <source>
        <strain evidence="2">JCM 10088</strain>
    </source>
</reference>
<sequence>MVSGELYREMVDRARHFLKISDIDAGEDRFDISLFHLEQSMQLSLKAYLLREKGDFPRTHGLHDLIELSGNDCVKKLAEEKWYIIDILEDAYIGSRYLVRRYGRREYIEALRFVEEVIKCLNL</sequence>
<dbReference type="Gene3D" id="1.20.120.330">
    <property type="entry name" value="Nucleotidyltransferases domain 2"/>
    <property type="match status" value="1"/>
</dbReference>
<organism evidence="2 3">
    <name type="scientific">Thermocladium modestius</name>
    <dbReference type="NCBI Taxonomy" id="62609"/>
    <lineage>
        <taxon>Archaea</taxon>
        <taxon>Thermoproteota</taxon>
        <taxon>Thermoprotei</taxon>
        <taxon>Thermoproteales</taxon>
        <taxon>Thermoproteaceae</taxon>
        <taxon>Thermocladium</taxon>
    </lineage>
</organism>
<dbReference type="PROSITE" id="PS50910">
    <property type="entry name" value="HEPN"/>
    <property type="match status" value="1"/>
</dbReference>